<dbReference type="RefSeq" id="WP_067189790.1">
    <property type="nucleotide sequence ID" value="NZ_SPKT01000020.1"/>
</dbReference>
<evidence type="ECO:0000256" key="4">
    <source>
        <dbReference type="ARBA" id="ARBA00022823"/>
    </source>
</evidence>
<dbReference type="PANTHER" id="PTHR43178:SF5">
    <property type="entry name" value="LIPOAMIDE ACYLTRANSFERASE COMPONENT OF BRANCHED-CHAIN ALPHA-KETO ACID DEHYDROGENASE COMPLEX, MITOCHONDRIAL"/>
    <property type="match status" value="1"/>
</dbReference>
<feature type="domain" description="Lipoyl-binding" evidence="8">
    <location>
        <begin position="3"/>
        <end position="78"/>
    </location>
</feature>
<organism evidence="10 11">
    <name type="scientific">Micrococcus lylae</name>
    <dbReference type="NCBI Taxonomy" id="1273"/>
    <lineage>
        <taxon>Bacteria</taxon>
        <taxon>Bacillati</taxon>
        <taxon>Actinomycetota</taxon>
        <taxon>Actinomycetes</taxon>
        <taxon>Micrococcales</taxon>
        <taxon>Micrococcaceae</taxon>
        <taxon>Micrococcus</taxon>
    </lineage>
</organism>
<comment type="cofactor">
    <cofactor evidence="1 6">
        <name>(R)-lipoate</name>
        <dbReference type="ChEBI" id="CHEBI:83088"/>
    </cofactor>
</comment>
<dbReference type="EMBL" id="SPKT01000020">
    <property type="protein sequence ID" value="TFH98272.1"/>
    <property type="molecule type" value="Genomic_DNA"/>
</dbReference>
<evidence type="ECO:0000256" key="3">
    <source>
        <dbReference type="ARBA" id="ARBA00022679"/>
    </source>
</evidence>
<protein>
    <recommendedName>
        <fullName evidence="6">Dihydrolipoamide acetyltransferase component of pyruvate dehydrogenase complex</fullName>
        <ecNumber evidence="6">2.3.1.-</ecNumber>
    </recommendedName>
</protein>
<evidence type="ECO:0000259" key="9">
    <source>
        <dbReference type="PROSITE" id="PS51826"/>
    </source>
</evidence>
<name>A0ABY2K1X6_9MICC</name>
<proteinExistence type="inferred from homology"/>
<gene>
    <name evidence="10" type="ORF">E4A49_09350</name>
</gene>
<evidence type="ECO:0000256" key="5">
    <source>
        <dbReference type="ARBA" id="ARBA00023315"/>
    </source>
</evidence>
<keyword evidence="11" id="KW-1185">Reference proteome</keyword>
<dbReference type="Gene3D" id="2.40.50.100">
    <property type="match status" value="1"/>
</dbReference>
<reference evidence="10 11" key="1">
    <citation type="submission" date="2019-03" db="EMBL/GenBank/DDBJ databases">
        <title>Reclassification of Micrococcus aloeverae and Micrococcus yunnanensis as later heterotypic synonyms of Micrococcus luteus.</title>
        <authorList>
            <person name="Huang C.-H."/>
        </authorList>
    </citation>
    <scope>NUCLEOTIDE SEQUENCE [LARGE SCALE GENOMIC DNA]</scope>
    <source>
        <strain evidence="10 11">BCRC 12151</strain>
    </source>
</reference>
<dbReference type="SUPFAM" id="SSF52777">
    <property type="entry name" value="CoA-dependent acyltransferases"/>
    <property type="match status" value="1"/>
</dbReference>
<dbReference type="Gene3D" id="4.10.320.10">
    <property type="entry name" value="E3-binding domain"/>
    <property type="match status" value="1"/>
</dbReference>
<dbReference type="InterPro" id="IPR003016">
    <property type="entry name" value="2-oxoA_DH_lipoyl-BS"/>
</dbReference>
<comment type="similarity">
    <text evidence="2 6">Belongs to the 2-oxoacid dehydrogenase family.</text>
</comment>
<dbReference type="PROSITE" id="PS50968">
    <property type="entry name" value="BIOTINYL_LIPOYL"/>
    <property type="match status" value="1"/>
</dbReference>
<comment type="caution">
    <text evidence="10">The sequence shown here is derived from an EMBL/GenBank/DDBJ whole genome shotgun (WGS) entry which is preliminary data.</text>
</comment>
<dbReference type="InterPro" id="IPR000089">
    <property type="entry name" value="Biotin_lipoyl"/>
</dbReference>
<dbReference type="PROSITE" id="PS51826">
    <property type="entry name" value="PSBD"/>
    <property type="match status" value="1"/>
</dbReference>
<evidence type="ECO:0000256" key="7">
    <source>
        <dbReference type="SAM" id="MobiDB-lite"/>
    </source>
</evidence>
<dbReference type="PROSITE" id="PS00189">
    <property type="entry name" value="LIPOYL"/>
    <property type="match status" value="1"/>
</dbReference>
<dbReference type="Pfam" id="PF02817">
    <property type="entry name" value="E3_binding"/>
    <property type="match status" value="1"/>
</dbReference>
<evidence type="ECO:0000259" key="8">
    <source>
        <dbReference type="PROSITE" id="PS50968"/>
    </source>
</evidence>
<dbReference type="SUPFAM" id="SSF47005">
    <property type="entry name" value="Peripheral subunit-binding domain of 2-oxo acid dehydrogenase complex"/>
    <property type="match status" value="1"/>
</dbReference>
<dbReference type="InterPro" id="IPR004167">
    <property type="entry name" value="PSBD"/>
</dbReference>
<evidence type="ECO:0000256" key="1">
    <source>
        <dbReference type="ARBA" id="ARBA00001938"/>
    </source>
</evidence>
<dbReference type="Proteomes" id="UP000297477">
    <property type="component" value="Unassembled WGS sequence"/>
</dbReference>
<evidence type="ECO:0000256" key="2">
    <source>
        <dbReference type="ARBA" id="ARBA00007317"/>
    </source>
</evidence>
<evidence type="ECO:0000256" key="6">
    <source>
        <dbReference type="RuleBase" id="RU003423"/>
    </source>
</evidence>
<keyword evidence="4 6" id="KW-0450">Lipoyl</keyword>
<dbReference type="PANTHER" id="PTHR43178">
    <property type="entry name" value="DIHYDROLIPOAMIDE ACETYLTRANSFERASE COMPONENT OF PYRUVATE DEHYDROGENASE COMPLEX"/>
    <property type="match status" value="1"/>
</dbReference>
<dbReference type="InterPro" id="IPR001078">
    <property type="entry name" value="2-oxoacid_DH_actylTfrase"/>
</dbReference>
<dbReference type="EC" id="2.3.1.-" evidence="6"/>
<keyword evidence="3 6" id="KW-0808">Transferase</keyword>
<feature type="domain" description="Peripheral subunit-binding (PSBD)" evidence="9">
    <location>
        <begin position="172"/>
        <end position="209"/>
    </location>
</feature>
<dbReference type="SUPFAM" id="SSF51230">
    <property type="entry name" value="Single hybrid motif"/>
    <property type="match status" value="1"/>
</dbReference>
<dbReference type="Pfam" id="PF00364">
    <property type="entry name" value="Biotin_lipoyl"/>
    <property type="match status" value="1"/>
</dbReference>
<keyword evidence="5 6" id="KW-0012">Acyltransferase</keyword>
<dbReference type="Gene3D" id="3.30.559.10">
    <property type="entry name" value="Chloramphenicol acetyltransferase-like domain"/>
    <property type="match status" value="1"/>
</dbReference>
<dbReference type="InterPro" id="IPR050743">
    <property type="entry name" value="2-oxoacid_DH_E2_comp"/>
</dbReference>
<dbReference type="CDD" id="cd06849">
    <property type="entry name" value="lipoyl_domain"/>
    <property type="match status" value="1"/>
</dbReference>
<dbReference type="InterPro" id="IPR011053">
    <property type="entry name" value="Single_hybrid_motif"/>
</dbReference>
<evidence type="ECO:0000313" key="10">
    <source>
        <dbReference type="EMBL" id="TFH98272.1"/>
    </source>
</evidence>
<dbReference type="Pfam" id="PF00198">
    <property type="entry name" value="2-oxoacid_dh"/>
    <property type="match status" value="1"/>
</dbReference>
<evidence type="ECO:0000313" key="11">
    <source>
        <dbReference type="Proteomes" id="UP000297477"/>
    </source>
</evidence>
<sequence>MTKKIFTLPDLGEGLTESDITSWRVSVGDAVEVNQVLADVETAKAVVELSSPYAGTIAALHAEEGDTVDVGAPVVTFDLGGDDGGDAPASDGAEESGSGDGRVPTLVGYGAAAEKGRPSRRARRGVGQAAPAVPTASAPAAAPAAPAAAPAEAQATAPAAPAASSGSGERPRSTPPVRLYAKQNGVDLETVTGTGAHGVITRADVEAAINGGSASGPAGPASAAAPAAAAAAGAAAGAVRTLGGREREVSVPVKGVRKATAAAMVNSAFTAPHVTEFLQVDVTETMELLAELKASREFRDVKLTPMTLTARACVLCMERTPDVNARWDEAAGAIVEQNFVNLGFAAATPRGLMVPNVKDAQAMDLRGLADAIRDLTDKAREGTLAPAELTGGTFTLTNVGVFGVDAGTPIINPGEGAILALGQVRRMPWEHKGEIALRDVMTLSLSFDHRFVDGEQGSRFLADVGAMLRRPGMTLAMV</sequence>
<dbReference type="InterPro" id="IPR023213">
    <property type="entry name" value="CAT-like_dom_sf"/>
</dbReference>
<dbReference type="InterPro" id="IPR036625">
    <property type="entry name" value="E3-bd_dom_sf"/>
</dbReference>
<feature type="compositionally biased region" description="Low complexity" evidence="7">
    <location>
        <begin position="129"/>
        <end position="163"/>
    </location>
</feature>
<accession>A0ABY2K1X6</accession>
<feature type="region of interest" description="Disordered" evidence="7">
    <location>
        <begin position="76"/>
        <end position="177"/>
    </location>
</feature>